<evidence type="ECO:0000313" key="7">
    <source>
        <dbReference type="Proteomes" id="UP000193780"/>
    </source>
</evidence>
<keyword evidence="1" id="KW-0812">Transmembrane</keyword>
<feature type="transmembrane region" description="Helical" evidence="1">
    <location>
        <begin position="32"/>
        <end position="51"/>
    </location>
</feature>
<keyword evidence="1" id="KW-0472">Membrane</keyword>
<dbReference type="AlphaFoldDB" id="A0A1X1IY56"/>
<sequence length="75" mass="8697">MSISPFCFFLFSISTCKTTQGQQFHNSSRMSIIVYTTGFILSYFNSIFKLFSRILVGLSDKNIKRDSIESLRFIH</sequence>
<dbReference type="EMBL" id="NCUY01000031">
    <property type="protein sequence ID" value="ORO77959.1"/>
    <property type="molecule type" value="Genomic_DNA"/>
</dbReference>
<proteinExistence type="predicted"/>
<keyword evidence="1" id="KW-1133">Transmembrane helix</keyword>
<dbReference type="Proteomes" id="UP000193780">
    <property type="component" value="Unassembled WGS sequence"/>
</dbReference>
<evidence type="ECO:0000313" key="4">
    <source>
        <dbReference type="EMBL" id="ORO82688.1"/>
    </source>
</evidence>
<dbReference type="EMBL" id="NCUX01000032">
    <property type="protein sequence ID" value="ORO77577.1"/>
    <property type="molecule type" value="Genomic_DNA"/>
</dbReference>
<reference evidence="3" key="2">
    <citation type="submission" date="2017-04" db="EMBL/GenBank/DDBJ databases">
        <authorList>
            <person name="Afonso C.L."/>
            <person name="Miller P.J."/>
            <person name="Scott M.A."/>
            <person name="Spackman E."/>
            <person name="Goraichik I."/>
            <person name="Dimitrov K.M."/>
            <person name="Suarez D.L."/>
            <person name="Swayne D.E."/>
        </authorList>
    </citation>
    <scope>NUCLEOTIDE SEQUENCE</scope>
    <source>
        <strain evidence="4">RH_13585_10</strain>
        <strain evidence="3">RH_70047_11</strain>
        <strain evidence="2">RH_9883_08</strain>
    </source>
</reference>
<evidence type="ECO:0000313" key="5">
    <source>
        <dbReference type="Proteomes" id="UP000193064"/>
    </source>
</evidence>
<evidence type="ECO:0000256" key="1">
    <source>
        <dbReference type="SAM" id="Phobius"/>
    </source>
</evidence>
<comment type="caution">
    <text evidence="3">The sequence shown here is derived from an EMBL/GenBank/DDBJ whole genome shotgun (WGS) entry which is preliminary data.</text>
</comment>
<gene>
    <name evidence="4" type="ORF">B7705_04705</name>
    <name evidence="3" type="ORF">B7707_02655</name>
    <name evidence="2" type="ORF">B7708_06925</name>
</gene>
<evidence type="ECO:0000313" key="2">
    <source>
        <dbReference type="EMBL" id="ORO77577.1"/>
    </source>
</evidence>
<accession>A0A1X1IY56</accession>
<evidence type="ECO:0000313" key="6">
    <source>
        <dbReference type="Proteomes" id="UP000193326"/>
    </source>
</evidence>
<evidence type="ECO:0000313" key="3">
    <source>
        <dbReference type="EMBL" id="ORO77959.1"/>
    </source>
</evidence>
<dbReference type="Proteomes" id="UP000193326">
    <property type="component" value="Unassembled WGS sequence"/>
</dbReference>
<dbReference type="EMBL" id="NCVA01000040">
    <property type="protein sequence ID" value="ORO82688.1"/>
    <property type="molecule type" value="Genomic_DNA"/>
</dbReference>
<protein>
    <submittedName>
        <fullName evidence="3">Uncharacterized protein</fullName>
    </submittedName>
</protein>
<name>A0A1X1IY56_STROR</name>
<dbReference type="Proteomes" id="UP000193064">
    <property type="component" value="Unassembled WGS sequence"/>
</dbReference>
<reference evidence="5 6" key="1">
    <citation type="journal article" date="2016" name="Eur. J. Clin. Microbiol. Infect. Dis.">
        <title>Whole genome sequencing as a tool for phylogenetic analysis of clinical strains of Mitis group streptococci.</title>
        <authorList>
            <person name="Rasmussen L.H."/>
            <person name="Dargis R."/>
            <person name="Hojholt K."/>
            <person name="Christensen J.J."/>
            <person name="Skovgaard O."/>
            <person name="Justesen U.S."/>
            <person name="Rosenvinge F.S."/>
            <person name="Moser C."/>
            <person name="Lukjancenko O."/>
            <person name="Rasmussen S."/>
            <person name="Nielsen X.C."/>
        </authorList>
    </citation>
    <scope>NUCLEOTIDE SEQUENCE [LARGE SCALE GENOMIC DNA]</scope>
    <source>
        <strain evidence="4 5">RH_13585_10</strain>
        <strain evidence="3 6">RH_70047_11</strain>
        <strain evidence="2 7">RH_9883_08</strain>
    </source>
</reference>
<organism evidence="3 6">
    <name type="scientific">Streptococcus oralis subsp. dentisani</name>
    <dbReference type="NCBI Taxonomy" id="1458253"/>
    <lineage>
        <taxon>Bacteria</taxon>
        <taxon>Bacillati</taxon>
        <taxon>Bacillota</taxon>
        <taxon>Bacilli</taxon>
        <taxon>Lactobacillales</taxon>
        <taxon>Streptococcaceae</taxon>
        <taxon>Streptococcus</taxon>
    </lineage>
</organism>